<dbReference type="InterPro" id="IPR014721">
    <property type="entry name" value="Ribsml_uS5_D2-typ_fold_subgr"/>
</dbReference>
<dbReference type="GO" id="GO:0061982">
    <property type="term" value="P:meiosis I cell cycle process"/>
    <property type="evidence" value="ECO:0007669"/>
    <property type="project" value="UniProtKB-ARBA"/>
</dbReference>
<comment type="caution">
    <text evidence="5">The sequence shown here is derived from an EMBL/GenBank/DDBJ whole genome shotgun (WGS) entry which is preliminary data.</text>
</comment>
<dbReference type="GO" id="GO:0006298">
    <property type="term" value="P:mismatch repair"/>
    <property type="evidence" value="ECO:0007669"/>
    <property type="project" value="InterPro"/>
</dbReference>
<feature type="region of interest" description="Disordered" evidence="3">
    <location>
        <begin position="751"/>
        <end position="776"/>
    </location>
</feature>
<dbReference type="InterPro" id="IPR002099">
    <property type="entry name" value="MutL/Mlh/PMS"/>
</dbReference>
<gene>
    <name evidence="5" type="ORF">N7468_005811</name>
</gene>
<dbReference type="SUPFAM" id="SSF55874">
    <property type="entry name" value="ATPase domain of HSP90 chaperone/DNA topoisomerase II/histidine kinase"/>
    <property type="match status" value="1"/>
</dbReference>
<dbReference type="SMART" id="SM01340">
    <property type="entry name" value="DNA_mis_repair"/>
    <property type="match status" value="1"/>
</dbReference>
<dbReference type="PROSITE" id="PS00058">
    <property type="entry name" value="DNA_MISMATCH_REPAIR_1"/>
    <property type="match status" value="1"/>
</dbReference>
<evidence type="ECO:0000313" key="5">
    <source>
        <dbReference type="EMBL" id="KAJ5232855.1"/>
    </source>
</evidence>
<feature type="region of interest" description="Disordered" evidence="3">
    <location>
        <begin position="390"/>
        <end position="463"/>
    </location>
</feature>
<dbReference type="RefSeq" id="XP_058330847.1">
    <property type="nucleotide sequence ID" value="XM_058475107.1"/>
</dbReference>
<dbReference type="InterPro" id="IPR013507">
    <property type="entry name" value="DNA_mismatch_S5_2-like"/>
</dbReference>
<reference evidence="5" key="1">
    <citation type="submission" date="2022-11" db="EMBL/GenBank/DDBJ databases">
        <authorList>
            <person name="Petersen C."/>
        </authorList>
    </citation>
    <scope>NUCLEOTIDE SEQUENCE</scope>
    <source>
        <strain evidence="5">IBT 19713</strain>
    </source>
</reference>
<dbReference type="OrthoDB" id="10263226at2759"/>
<feature type="compositionally biased region" description="Low complexity" evidence="3">
    <location>
        <begin position="445"/>
        <end position="456"/>
    </location>
</feature>
<feature type="region of interest" description="Disordered" evidence="3">
    <location>
        <begin position="609"/>
        <end position="636"/>
    </location>
</feature>
<dbReference type="Gene3D" id="3.30.230.10">
    <property type="match status" value="1"/>
</dbReference>
<dbReference type="AlphaFoldDB" id="A0A9W9TNB6"/>
<dbReference type="InterPro" id="IPR020568">
    <property type="entry name" value="Ribosomal_Su5_D2-typ_SF"/>
</dbReference>
<dbReference type="EMBL" id="JAPQKS010000004">
    <property type="protein sequence ID" value="KAJ5232855.1"/>
    <property type="molecule type" value="Genomic_DNA"/>
</dbReference>
<dbReference type="FunFam" id="3.30.565.10:FF:000017">
    <property type="entry name" value="PMS1 homolog 1, mismatch repair system component"/>
    <property type="match status" value="1"/>
</dbReference>
<reference evidence="5" key="2">
    <citation type="journal article" date="2023" name="IMA Fungus">
        <title>Comparative genomic study of the Penicillium genus elucidates a diverse pangenome and 15 lateral gene transfer events.</title>
        <authorList>
            <person name="Petersen C."/>
            <person name="Sorensen T."/>
            <person name="Nielsen M.R."/>
            <person name="Sondergaard T.E."/>
            <person name="Sorensen J.L."/>
            <person name="Fitzpatrick D.A."/>
            <person name="Frisvad J.C."/>
            <person name="Nielsen K.L."/>
        </authorList>
    </citation>
    <scope>NUCLEOTIDE SEQUENCE</scope>
    <source>
        <strain evidence="5">IBT 19713</strain>
    </source>
</reference>
<evidence type="ECO:0000256" key="1">
    <source>
        <dbReference type="ARBA" id="ARBA00006082"/>
    </source>
</evidence>
<dbReference type="NCBIfam" id="TIGR00585">
    <property type="entry name" value="mutl"/>
    <property type="match status" value="1"/>
</dbReference>
<feature type="compositionally biased region" description="Low complexity" evidence="3">
    <location>
        <begin position="697"/>
        <end position="710"/>
    </location>
</feature>
<proteinExistence type="inferred from homology"/>
<feature type="compositionally biased region" description="Polar residues" evidence="3">
    <location>
        <begin position="865"/>
        <end position="885"/>
    </location>
</feature>
<feature type="region of interest" description="Disordered" evidence="3">
    <location>
        <begin position="475"/>
        <end position="564"/>
    </location>
</feature>
<dbReference type="InterPro" id="IPR014762">
    <property type="entry name" value="DNA_mismatch_repair_CS"/>
</dbReference>
<name>A0A9W9TNB6_9EURO</name>
<dbReference type="PANTHER" id="PTHR10073:SF41">
    <property type="entry name" value="MISMATCH REPAIR PROTEIN, PUTATIVE (AFU_ORTHOLOGUE AFUA_8G05820)-RELATED"/>
    <property type="match status" value="1"/>
</dbReference>
<dbReference type="Gene3D" id="3.30.565.10">
    <property type="entry name" value="Histidine kinase-like ATPase, C-terminal domain"/>
    <property type="match status" value="1"/>
</dbReference>
<keyword evidence="2" id="KW-0227">DNA damage</keyword>
<dbReference type="GeneID" id="83202410"/>
<feature type="region of interest" description="Disordered" evidence="3">
    <location>
        <begin position="695"/>
        <end position="715"/>
    </location>
</feature>
<dbReference type="Pfam" id="PF13589">
    <property type="entry name" value="HATPase_c_3"/>
    <property type="match status" value="1"/>
</dbReference>
<sequence length="885" mass="97115">MPIEPLPKATVRAIGSTSVISDPCSVVKELIDNALDASATSLQVEISQNTVDVVQLKDNGHGIAPEDYTCVCKHTFTSKIQTIEDLKNIGGTSFGFRGEALASIAEMSGGITITTRVASDITGSCLSYGRDGELMKAQRASHPVGTTLRITDFLKNIPVRRQTALKGAPKTLIKIKKLLQTYAIAQPSKRFSLRVLKANNENSNWVYAPGVVASIPDAVTKTFGRDVSSCCVVKKMPSEALEDEESTHDQGYRILAFLPRLDSELFKVNGTGQFFSVDGRPLSTSRGVGQEIVKLFKSYIRAAAARNGVTKAITDPFLCVQLSCPQGAYDANIEPGKDDLLLEDREHVIALVGSLFCDLYGQLPELEKKSPKKTQAVSMNESDRFDTLLASRRDQQPDIQPAEATSKLTQRPTKTVSTLELMTEALDTPEAQVSRDEEPQVGSRTSQTSTQAASSQGPRCINPWSITRLNASFHTPRRASHATISERTPDNSSPEQERDRAIQQSSQLAEPESPNFPSPASSRLASTSPQAQRTHPPASQEAAARESHLLNNPKKVSRERDRERYGNGALDTWFQRLTQTSIQQGFSGPSSELDEVAPPLSQLAQERFGSPKRPIPEHAVADASPSGEQPNDYVENTSSEGNAYQGSMDSGRGFPVLERWAANLHEGFNPESQSELDKALDFEKRKKEAMRIHRLNSRGANSSQKSSASSHTPHHNRFLKAKAALSAEDPFATVTTSRELVSQDPRAYLLNQQSDQSGTDLPEGGKSRRSHTRRLPFERVPDGWNIHDLGTSIHGEMHRVKKQMALLASYDSYMSSGHDESPFTPRNLNSLVPFWNERVNKLLGGFKDGNQSEPQAPRSPVELSESLNNHMKQFSSTHSNGDAQH</sequence>
<keyword evidence="6" id="KW-1185">Reference proteome</keyword>
<feature type="domain" description="DNA mismatch repair protein S5" evidence="4">
    <location>
        <begin position="219"/>
        <end position="361"/>
    </location>
</feature>
<dbReference type="Proteomes" id="UP001150941">
    <property type="component" value="Unassembled WGS sequence"/>
</dbReference>
<evidence type="ECO:0000259" key="4">
    <source>
        <dbReference type="SMART" id="SM01340"/>
    </source>
</evidence>
<feature type="compositionally biased region" description="Polar residues" evidence="3">
    <location>
        <begin position="518"/>
        <end position="533"/>
    </location>
</feature>
<feature type="compositionally biased region" description="Polar residues" evidence="3">
    <location>
        <begin position="406"/>
        <end position="420"/>
    </location>
</feature>
<comment type="similarity">
    <text evidence="1">Belongs to the DNA mismatch repair MutL/HexB family.</text>
</comment>
<dbReference type="GO" id="GO:0140664">
    <property type="term" value="F:ATP-dependent DNA damage sensor activity"/>
    <property type="evidence" value="ECO:0007669"/>
    <property type="project" value="InterPro"/>
</dbReference>
<dbReference type="GO" id="GO:0016887">
    <property type="term" value="F:ATP hydrolysis activity"/>
    <property type="evidence" value="ECO:0007669"/>
    <property type="project" value="InterPro"/>
</dbReference>
<dbReference type="InterPro" id="IPR038973">
    <property type="entry name" value="MutL/Mlh/Pms-like"/>
</dbReference>
<accession>A0A9W9TNB6</accession>
<dbReference type="GO" id="GO:0005524">
    <property type="term" value="F:ATP binding"/>
    <property type="evidence" value="ECO:0007669"/>
    <property type="project" value="InterPro"/>
</dbReference>
<organism evidence="5 6">
    <name type="scientific">Penicillium chermesinum</name>
    <dbReference type="NCBI Taxonomy" id="63820"/>
    <lineage>
        <taxon>Eukaryota</taxon>
        <taxon>Fungi</taxon>
        <taxon>Dikarya</taxon>
        <taxon>Ascomycota</taxon>
        <taxon>Pezizomycotina</taxon>
        <taxon>Eurotiomycetes</taxon>
        <taxon>Eurotiomycetidae</taxon>
        <taxon>Eurotiales</taxon>
        <taxon>Aspergillaceae</taxon>
        <taxon>Penicillium</taxon>
    </lineage>
</organism>
<dbReference type="GO" id="GO:0030983">
    <property type="term" value="F:mismatched DNA binding"/>
    <property type="evidence" value="ECO:0007669"/>
    <property type="project" value="InterPro"/>
</dbReference>
<feature type="region of interest" description="Disordered" evidence="3">
    <location>
        <begin position="845"/>
        <end position="885"/>
    </location>
</feature>
<evidence type="ECO:0000256" key="3">
    <source>
        <dbReference type="SAM" id="MobiDB-lite"/>
    </source>
</evidence>
<feature type="compositionally biased region" description="Polar residues" evidence="3">
    <location>
        <begin position="482"/>
        <end position="494"/>
    </location>
</feature>
<dbReference type="GO" id="GO:0032389">
    <property type="term" value="C:MutLalpha complex"/>
    <property type="evidence" value="ECO:0007669"/>
    <property type="project" value="TreeGrafter"/>
</dbReference>
<evidence type="ECO:0000256" key="2">
    <source>
        <dbReference type="ARBA" id="ARBA00022763"/>
    </source>
</evidence>
<dbReference type="SUPFAM" id="SSF54211">
    <property type="entry name" value="Ribosomal protein S5 domain 2-like"/>
    <property type="match status" value="1"/>
</dbReference>
<dbReference type="InterPro" id="IPR036890">
    <property type="entry name" value="HATPase_C_sf"/>
</dbReference>
<evidence type="ECO:0000313" key="6">
    <source>
        <dbReference type="Proteomes" id="UP001150941"/>
    </source>
</evidence>
<protein>
    <submittedName>
        <fullName evidence="5">DNA mismatch repair protein C-terminal</fullName>
    </submittedName>
</protein>
<feature type="compositionally biased region" description="Polar residues" evidence="3">
    <location>
        <begin position="626"/>
        <end position="636"/>
    </location>
</feature>
<dbReference type="PANTHER" id="PTHR10073">
    <property type="entry name" value="DNA MISMATCH REPAIR PROTEIN MLH, PMS, MUTL"/>
    <property type="match status" value="1"/>
</dbReference>